<dbReference type="GO" id="GO:0005829">
    <property type="term" value="C:cytosol"/>
    <property type="evidence" value="ECO:0007669"/>
    <property type="project" value="TreeGrafter"/>
</dbReference>
<sequence>LGFLGFGQVGRHILRLLAGWRGPAAAWSLDRRSAPDLPPVEFRERDEVLARSEVVFLCLPLTRATRGCVGARELDLLGPDGYLVNVARAGLVVEEDLFRALRERRIAGAGLDVWWEGPKPGQTPSVRHPFHELDNAVLSPYCAGHGPNAPHLAGALDNLRRYAETGRVGNVVDPALGF</sequence>
<evidence type="ECO:0000256" key="2">
    <source>
        <dbReference type="ARBA" id="ARBA00023027"/>
    </source>
</evidence>
<dbReference type="GO" id="GO:0016618">
    <property type="term" value="F:hydroxypyruvate reductase [NAD(P)H] activity"/>
    <property type="evidence" value="ECO:0007669"/>
    <property type="project" value="TreeGrafter"/>
</dbReference>
<evidence type="ECO:0000259" key="3">
    <source>
        <dbReference type="Pfam" id="PF02826"/>
    </source>
</evidence>
<dbReference type="InterPro" id="IPR036291">
    <property type="entry name" value="NAD(P)-bd_dom_sf"/>
</dbReference>
<dbReference type="Proteomes" id="UP000885672">
    <property type="component" value="Unassembled WGS sequence"/>
</dbReference>
<feature type="non-terminal residue" evidence="4">
    <location>
        <position position="1"/>
    </location>
</feature>
<name>A0A7V0T725_UNCW3</name>
<organism evidence="4">
    <name type="scientific">candidate division WOR-3 bacterium</name>
    <dbReference type="NCBI Taxonomy" id="2052148"/>
    <lineage>
        <taxon>Bacteria</taxon>
        <taxon>Bacteria division WOR-3</taxon>
    </lineage>
</organism>
<proteinExistence type="predicted"/>
<dbReference type="Gene3D" id="3.40.50.720">
    <property type="entry name" value="NAD(P)-binding Rossmann-like Domain"/>
    <property type="match status" value="2"/>
</dbReference>
<keyword evidence="1" id="KW-0560">Oxidoreductase</keyword>
<keyword evidence="2" id="KW-0520">NAD</keyword>
<dbReference type="AlphaFoldDB" id="A0A7V0T725"/>
<dbReference type="PANTHER" id="PTHR10996:SF178">
    <property type="entry name" value="2-HYDROXYACID DEHYDROGENASE YGL185C-RELATED"/>
    <property type="match status" value="1"/>
</dbReference>
<dbReference type="InterPro" id="IPR006140">
    <property type="entry name" value="D-isomer_DH_NAD-bd"/>
</dbReference>
<dbReference type="SUPFAM" id="SSF51735">
    <property type="entry name" value="NAD(P)-binding Rossmann-fold domains"/>
    <property type="match status" value="1"/>
</dbReference>
<accession>A0A7V0T725</accession>
<comment type="caution">
    <text evidence="4">The sequence shown here is derived from an EMBL/GenBank/DDBJ whole genome shotgun (WGS) entry which is preliminary data.</text>
</comment>
<dbReference type="GO" id="GO:0030267">
    <property type="term" value="F:glyoxylate reductase (NADPH) activity"/>
    <property type="evidence" value="ECO:0007669"/>
    <property type="project" value="TreeGrafter"/>
</dbReference>
<dbReference type="InterPro" id="IPR050223">
    <property type="entry name" value="D-isomer_2-hydroxyacid_DH"/>
</dbReference>
<protein>
    <submittedName>
        <fullName evidence="4">Hydroxyacid dehydrogenase</fullName>
    </submittedName>
</protein>
<evidence type="ECO:0000256" key="1">
    <source>
        <dbReference type="ARBA" id="ARBA00023002"/>
    </source>
</evidence>
<feature type="domain" description="D-isomer specific 2-hydroxyacid dehydrogenase NAD-binding" evidence="3">
    <location>
        <begin position="1"/>
        <end position="143"/>
    </location>
</feature>
<reference evidence="4" key="1">
    <citation type="journal article" date="2020" name="mSystems">
        <title>Genome- and Community-Level Interaction Insights into Carbon Utilization and Element Cycling Functions of Hydrothermarchaeota in Hydrothermal Sediment.</title>
        <authorList>
            <person name="Zhou Z."/>
            <person name="Liu Y."/>
            <person name="Xu W."/>
            <person name="Pan J."/>
            <person name="Luo Z.H."/>
            <person name="Li M."/>
        </authorList>
    </citation>
    <scope>NUCLEOTIDE SEQUENCE [LARGE SCALE GENOMIC DNA]</scope>
    <source>
        <strain evidence="4">SpSt-1182</strain>
    </source>
</reference>
<dbReference type="GO" id="GO:0051287">
    <property type="term" value="F:NAD binding"/>
    <property type="evidence" value="ECO:0007669"/>
    <property type="project" value="InterPro"/>
</dbReference>
<evidence type="ECO:0000313" key="4">
    <source>
        <dbReference type="EMBL" id="HDR00378.1"/>
    </source>
</evidence>
<dbReference type="PANTHER" id="PTHR10996">
    <property type="entry name" value="2-HYDROXYACID DEHYDROGENASE-RELATED"/>
    <property type="match status" value="1"/>
</dbReference>
<dbReference type="Pfam" id="PF02826">
    <property type="entry name" value="2-Hacid_dh_C"/>
    <property type="match status" value="1"/>
</dbReference>
<dbReference type="EMBL" id="DSBX01000341">
    <property type="protein sequence ID" value="HDR00378.1"/>
    <property type="molecule type" value="Genomic_DNA"/>
</dbReference>
<gene>
    <name evidence="4" type="ORF">ENN51_08875</name>
</gene>